<sequence length="136" mass="16156">MIVSKIYSNQTNIFLFDDLLGDFYEELQSYHDNLFMNYAEDLILDDCSYFIHDENFNIVGFYSLSPCNSQILRYLYIKPEYRKMNYGTAVIQQLLNENKVLKLNCSIKNKNAINFYNKFNSTKTTNNDEVTYELEL</sequence>
<evidence type="ECO:0000259" key="1">
    <source>
        <dbReference type="PROSITE" id="PS51186"/>
    </source>
</evidence>
<dbReference type="SUPFAM" id="SSF55729">
    <property type="entry name" value="Acyl-CoA N-acyltransferases (Nat)"/>
    <property type="match status" value="1"/>
</dbReference>
<dbReference type="GO" id="GO:0016747">
    <property type="term" value="F:acyltransferase activity, transferring groups other than amino-acyl groups"/>
    <property type="evidence" value="ECO:0007669"/>
    <property type="project" value="InterPro"/>
</dbReference>
<evidence type="ECO:0000313" key="2">
    <source>
        <dbReference type="EMBL" id="DAF42587.1"/>
    </source>
</evidence>
<dbReference type="PROSITE" id="PS51186">
    <property type="entry name" value="GNAT"/>
    <property type="match status" value="1"/>
</dbReference>
<proteinExistence type="predicted"/>
<dbReference type="Gene3D" id="3.40.630.30">
    <property type="match status" value="1"/>
</dbReference>
<feature type="domain" description="N-acetyltransferase" evidence="1">
    <location>
        <begin position="4"/>
        <end position="136"/>
    </location>
</feature>
<dbReference type="CDD" id="cd04301">
    <property type="entry name" value="NAT_SF"/>
    <property type="match status" value="1"/>
</dbReference>
<dbReference type="InterPro" id="IPR016181">
    <property type="entry name" value="Acyl_CoA_acyltransferase"/>
</dbReference>
<organism evidence="2">
    <name type="scientific">Siphoviridae sp. ctHip2</name>
    <dbReference type="NCBI Taxonomy" id="2827830"/>
    <lineage>
        <taxon>Viruses</taxon>
        <taxon>Duplodnaviria</taxon>
        <taxon>Heunggongvirae</taxon>
        <taxon>Uroviricota</taxon>
        <taxon>Caudoviricetes</taxon>
    </lineage>
</organism>
<name>A0A8S5RVR2_9CAUD</name>
<dbReference type="Pfam" id="PF00583">
    <property type="entry name" value="Acetyltransf_1"/>
    <property type="match status" value="1"/>
</dbReference>
<dbReference type="InterPro" id="IPR000182">
    <property type="entry name" value="GNAT_dom"/>
</dbReference>
<dbReference type="EMBL" id="BK032497">
    <property type="protein sequence ID" value="DAF42587.1"/>
    <property type="molecule type" value="Genomic_DNA"/>
</dbReference>
<protein>
    <submittedName>
        <fullName evidence="2">Acetyltransferase domain containing protein</fullName>
    </submittedName>
</protein>
<reference evidence="2" key="1">
    <citation type="journal article" date="2021" name="Proc. Natl. Acad. Sci. U.S.A.">
        <title>A Catalog of Tens of Thousands of Viruses from Human Metagenomes Reveals Hidden Associations with Chronic Diseases.</title>
        <authorList>
            <person name="Tisza M.J."/>
            <person name="Buck C.B."/>
        </authorList>
    </citation>
    <scope>NUCLEOTIDE SEQUENCE</scope>
    <source>
        <strain evidence="2">CtHip2</strain>
    </source>
</reference>
<accession>A0A8S5RVR2</accession>